<reference evidence="2" key="1">
    <citation type="journal article" date="2014" name="Sci. Data">
        <title>Genomes of diverse isolates of the marine cyanobacterium Prochlorococcus.</title>
        <authorList>
            <person name="Biller S."/>
            <person name="Berube P."/>
            <person name="Thompson J."/>
            <person name="Kelly L."/>
            <person name="Roggensack S."/>
            <person name="Awad L."/>
            <person name="Roache-Johnson K."/>
            <person name="Ding H."/>
            <person name="Giovannoni S.J."/>
            <person name="Moore L.R."/>
            <person name="Chisholm S.W."/>
        </authorList>
    </citation>
    <scope>NUCLEOTIDE SEQUENCE [LARGE SCALE GENOMIC DNA]</scope>
    <source>
        <strain evidence="2">PAC1</strain>
    </source>
</reference>
<sequence>MNLVSTFIVWTWLLCFGLVAPTTLPAGGAQESIIQHRRNNIGSPIIALKEFNLHTSASNNSSTLARVKAGTPVKVIKVWVSNESSNWLLVSVLCQNFDQLFYRRGWVEI</sequence>
<evidence type="ECO:0000313" key="1">
    <source>
        <dbReference type="EMBL" id="KGG21905.1"/>
    </source>
</evidence>
<dbReference type="EMBL" id="JNAX01000004">
    <property type="protein sequence ID" value="KGG21905.1"/>
    <property type="molecule type" value="Genomic_DNA"/>
</dbReference>
<dbReference type="Gene3D" id="2.30.30.40">
    <property type="entry name" value="SH3 Domains"/>
    <property type="match status" value="1"/>
</dbReference>
<protein>
    <submittedName>
        <fullName evidence="1">Uncharacterized protein</fullName>
    </submittedName>
</protein>
<name>A0A0A2CAI0_PROMR</name>
<proteinExistence type="predicted"/>
<dbReference type="RefSeq" id="WP_036904388.1">
    <property type="nucleotide sequence ID" value="NZ_CP138967.1"/>
</dbReference>
<evidence type="ECO:0000313" key="2">
    <source>
        <dbReference type="Proteomes" id="UP000030392"/>
    </source>
</evidence>
<dbReference type="AlphaFoldDB" id="A0A0A2CAI0"/>
<organism evidence="1 2">
    <name type="scientific">Prochlorococcus marinus str. PAC1</name>
    <dbReference type="NCBI Taxonomy" id="59924"/>
    <lineage>
        <taxon>Bacteria</taxon>
        <taxon>Bacillati</taxon>
        <taxon>Cyanobacteriota</taxon>
        <taxon>Cyanophyceae</taxon>
        <taxon>Synechococcales</taxon>
        <taxon>Prochlorococcaceae</taxon>
        <taxon>Prochlorococcus</taxon>
    </lineage>
</organism>
<dbReference type="Proteomes" id="UP000030392">
    <property type="component" value="Unassembled WGS sequence"/>
</dbReference>
<gene>
    <name evidence="1" type="ORF">EV03_0224</name>
</gene>
<comment type="caution">
    <text evidence="1">The sequence shown here is derived from an EMBL/GenBank/DDBJ whole genome shotgun (WGS) entry which is preliminary data.</text>
</comment>
<accession>A0A0A2CAI0</accession>